<gene>
    <name evidence="2" type="primary">Acey_s0080.g1334</name>
    <name evidence="2" type="synonym">Acey-par-4</name>
    <name evidence="2" type="ORF">Y032_0080g1334</name>
</gene>
<feature type="compositionally biased region" description="Polar residues" evidence="1">
    <location>
        <begin position="118"/>
        <end position="136"/>
    </location>
</feature>
<comment type="caution">
    <text evidence="2">The sequence shown here is derived from an EMBL/GenBank/DDBJ whole genome shotgun (WGS) entry which is preliminary data.</text>
</comment>
<dbReference type="Proteomes" id="UP000024635">
    <property type="component" value="Unassembled WGS sequence"/>
</dbReference>
<accession>A0A016TSK0</accession>
<keyword evidence="3" id="KW-1185">Reference proteome</keyword>
<organism evidence="2 3">
    <name type="scientific">Ancylostoma ceylanicum</name>
    <dbReference type="NCBI Taxonomy" id="53326"/>
    <lineage>
        <taxon>Eukaryota</taxon>
        <taxon>Metazoa</taxon>
        <taxon>Ecdysozoa</taxon>
        <taxon>Nematoda</taxon>
        <taxon>Chromadorea</taxon>
        <taxon>Rhabditida</taxon>
        <taxon>Rhabditina</taxon>
        <taxon>Rhabditomorpha</taxon>
        <taxon>Strongyloidea</taxon>
        <taxon>Ancylostomatidae</taxon>
        <taxon>Ancylostomatinae</taxon>
        <taxon>Ancylostoma</taxon>
    </lineage>
</organism>
<sequence>MSSRSRKTSKFGEISDSEIWAGAAFKTYVGQPDRIPFSFPDDELNRFLVDDEYGYGYRANGPVRRVQFVKGRSGSAIMMGGATMVPVKVVETCDSPPLLTAEVVDADYMKEPIKLRSNGASTSSQRSIMHEPSQSYAPEPPRLAEEGHEMYPPDTDWIEGEIEVPASEVPILPDGQMDIELD</sequence>
<feature type="region of interest" description="Disordered" evidence="1">
    <location>
        <begin position="117"/>
        <end position="155"/>
    </location>
</feature>
<feature type="compositionally biased region" description="Basic and acidic residues" evidence="1">
    <location>
        <begin position="142"/>
        <end position="151"/>
    </location>
</feature>
<dbReference type="EMBL" id="JARK01001416">
    <property type="protein sequence ID" value="EYC05736.1"/>
    <property type="molecule type" value="Genomic_DNA"/>
</dbReference>
<evidence type="ECO:0000313" key="3">
    <source>
        <dbReference type="Proteomes" id="UP000024635"/>
    </source>
</evidence>
<protein>
    <submittedName>
        <fullName evidence="2">Uncharacterized protein</fullName>
    </submittedName>
</protein>
<evidence type="ECO:0000313" key="2">
    <source>
        <dbReference type="EMBL" id="EYC05736.1"/>
    </source>
</evidence>
<evidence type="ECO:0000256" key="1">
    <source>
        <dbReference type="SAM" id="MobiDB-lite"/>
    </source>
</evidence>
<dbReference type="AlphaFoldDB" id="A0A016TSK0"/>
<name>A0A016TSK0_9BILA</name>
<dbReference type="OrthoDB" id="68483at2759"/>
<proteinExistence type="predicted"/>
<reference evidence="3" key="1">
    <citation type="journal article" date="2015" name="Nat. Genet.">
        <title>The genome and transcriptome of the zoonotic hookworm Ancylostoma ceylanicum identify infection-specific gene families.</title>
        <authorList>
            <person name="Schwarz E.M."/>
            <person name="Hu Y."/>
            <person name="Antoshechkin I."/>
            <person name="Miller M.M."/>
            <person name="Sternberg P.W."/>
            <person name="Aroian R.V."/>
        </authorList>
    </citation>
    <scope>NUCLEOTIDE SEQUENCE</scope>
    <source>
        <strain evidence="3">HY135</strain>
    </source>
</reference>